<accession>A0A6J8D9T9</accession>
<evidence type="ECO:0000256" key="1">
    <source>
        <dbReference type="SAM" id="MobiDB-lite"/>
    </source>
</evidence>
<sequence>MNAMTQALPSKHTDNLLIAKAVVDPSCGQIMNAMTQALPSKHADNLLIAKAVVDPSCGQIPIRMANITDFEQIIQPDTHVAHTDINKLMNVTSFDESKEIPSHLTDLKERSSELLSEDQISQLDKLLIKYDTTFSKNKSDFGRASAIKHTISTGDAKPIKQAPRLPFSKRE</sequence>
<proteinExistence type="predicted"/>
<gene>
    <name evidence="2" type="ORF">MCOR_38512</name>
</gene>
<organism evidence="2 3">
    <name type="scientific">Mytilus coruscus</name>
    <name type="common">Sea mussel</name>
    <dbReference type="NCBI Taxonomy" id="42192"/>
    <lineage>
        <taxon>Eukaryota</taxon>
        <taxon>Metazoa</taxon>
        <taxon>Spiralia</taxon>
        <taxon>Lophotrochozoa</taxon>
        <taxon>Mollusca</taxon>
        <taxon>Bivalvia</taxon>
        <taxon>Autobranchia</taxon>
        <taxon>Pteriomorphia</taxon>
        <taxon>Mytilida</taxon>
        <taxon>Mytiloidea</taxon>
        <taxon>Mytilidae</taxon>
        <taxon>Mytilinae</taxon>
        <taxon>Mytilus</taxon>
    </lineage>
</organism>
<dbReference type="EMBL" id="CACVKT020007030">
    <property type="protein sequence ID" value="CAC5404756.1"/>
    <property type="molecule type" value="Genomic_DNA"/>
</dbReference>
<dbReference type="AlphaFoldDB" id="A0A6J8D9T9"/>
<name>A0A6J8D9T9_MYTCO</name>
<reference evidence="2 3" key="1">
    <citation type="submission" date="2020-06" db="EMBL/GenBank/DDBJ databases">
        <authorList>
            <person name="Li R."/>
            <person name="Bekaert M."/>
        </authorList>
    </citation>
    <scope>NUCLEOTIDE SEQUENCE [LARGE SCALE GENOMIC DNA]</scope>
    <source>
        <strain evidence="3">wild</strain>
    </source>
</reference>
<evidence type="ECO:0000313" key="3">
    <source>
        <dbReference type="Proteomes" id="UP000507470"/>
    </source>
</evidence>
<keyword evidence="3" id="KW-1185">Reference proteome</keyword>
<feature type="region of interest" description="Disordered" evidence="1">
    <location>
        <begin position="152"/>
        <end position="171"/>
    </location>
</feature>
<evidence type="ECO:0000313" key="2">
    <source>
        <dbReference type="EMBL" id="CAC5404756.1"/>
    </source>
</evidence>
<protein>
    <submittedName>
        <fullName evidence="2">Uncharacterized protein</fullName>
    </submittedName>
</protein>
<dbReference type="OrthoDB" id="10361341at2759"/>
<dbReference type="Proteomes" id="UP000507470">
    <property type="component" value="Unassembled WGS sequence"/>
</dbReference>